<name>E6SJB4_THEM7</name>
<protein>
    <recommendedName>
        <fullName evidence="5">Asp23/Gls24 family envelope stress response protein</fullName>
    </recommendedName>
</protein>
<proteinExistence type="inferred from homology"/>
<dbReference type="PANTHER" id="PTHR34297:SF2">
    <property type="entry name" value="ASP23_GLS24 FAMILY ENVELOPE STRESS RESPONSE PROTEIN"/>
    <property type="match status" value="1"/>
</dbReference>
<dbReference type="STRING" id="644966.Tmar_0928"/>
<reference evidence="4" key="2">
    <citation type="journal article" date="2010" name="Stand. Genomic Sci.">
        <title>Complete genome sequence of Thermaerobacter marianensis type strain (7p75aT).</title>
        <authorList>
            <person name="Han C."/>
            <person name="Gu W."/>
            <person name="Zhang X."/>
            <person name="Lapidus A."/>
            <person name="Nolan M."/>
            <person name="Copeland A."/>
            <person name="Lucas S."/>
            <person name="Glavina Del Rio T."/>
            <person name="Tice H."/>
            <person name="Cheng J."/>
            <person name="Tapia R."/>
            <person name="Goodwin L."/>
            <person name="Pitluck S."/>
            <person name="Pagani I."/>
            <person name="Ivanova N."/>
            <person name="Mavromatis K."/>
            <person name="Mikhailova N."/>
            <person name="Pati A."/>
            <person name="Chen A."/>
            <person name="Palaniappan K."/>
            <person name="Land M."/>
            <person name="Hauser L."/>
            <person name="Chang Y."/>
            <person name="Jeffries C."/>
            <person name="Schneider S."/>
            <person name="Rohde M."/>
            <person name="Goker M."/>
            <person name="Pukall R."/>
            <person name="Woyke T."/>
            <person name="Bristow J."/>
            <person name="Eisen J."/>
            <person name="Markowitz V."/>
            <person name="Hugenholtz P."/>
            <person name="Kyrpides N."/>
            <person name="Klenk H."/>
            <person name="Detter J."/>
        </authorList>
    </citation>
    <scope>NUCLEOTIDE SEQUENCE [LARGE SCALE GENOMIC DNA]</scope>
    <source>
        <strain evidence="4">ATCC 700841 / DSM 12885 / JCM 10246 / 7p75a</strain>
    </source>
</reference>
<evidence type="ECO:0000256" key="2">
    <source>
        <dbReference type="SAM" id="MobiDB-lite"/>
    </source>
</evidence>
<evidence type="ECO:0000313" key="3">
    <source>
        <dbReference type="EMBL" id="ADU51042.1"/>
    </source>
</evidence>
<evidence type="ECO:0000313" key="4">
    <source>
        <dbReference type="Proteomes" id="UP000008915"/>
    </source>
</evidence>
<sequence length="167" mass="16392">MLEFPTEHGRIAISDEVIAGIAGAALAECHGVAGTVPRGWRQGLAGLLGTDAHGRGVEVASAEGEGIDITVRIVVTYGVPIPEVARTVMRRVGEAVRRAVGEERVRVHVHVAGVRVPPGALPGTGGPGGGPGAAAGGSPGPAPGQGGAAGPGARRPSGAEPGQPPAR</sequence>
<organism evidence="3 4">
    <name type="scientific">Thermaerobacter marianensis (strain ATCC 700841 / DSM 12885 / JCM 10246 / 7p75a)</name>
    <dbReference type="NCBI Taxonomy" id="644966"/>
    <lineage>
        <taxon>Bacteria</taxon>
        <taxon>Bacillati</taxon>
        <taxon>Bacillota</taxon>
        <taxon>Clostridia</taxon>
        <taxon>Eubacteriales</taxon>
        <taxon>Clostridiales Family XVII. Incertae Sedis</taxon>
        <taxon>Thermaerobacter</taxon>
    </lineage>
</organism>
<dbReference type="EMBL" id="CP002344">
    <property type="protein sequence ID" value="ADU51042.1"/>
    <property type="molecule type" value="Genomic_DNA"/>
</dbReference>
<dbReference type="PANTHER" id="PTHR34297">
    <property type="entry name" value="HYPOTHETICAL CYTOSOLIC PROTEIN-RELATED"/>
    <property type="match status" value="1"/>
</dbReference>
<dbReference type="eggNOG" id="COG1302">
    <property type="taxonomic scope" value="Bacteria"/>
</dbReference>
<dbReference type="InterPro" id="IPR005531">
    <property type="entry name" value="Asp23"/>
</dbReference>
<feature type="compositionally biased region" description="Low complexity" evidence="2">
    <location>
        <begin position="151"/>
        <end position="161"/>
    </location>
</feature>
<dbReference type="KEGG" id="tmr:Tmar_0928"/>
<dbReference type="OrthoDB" id="9791482at2"/>
<dbReference type="Pfam" id="PF03780">
    <property type="entry name" value="Asp23"/>
    <property type="match status" value="1"/>
</dbReference>
<feature type="compositionally biased region" description="Gly residues" evidence="2">
    <location>
        <begin position="122"/>
        <end position="150"/>
    </location>
</feature>
<accession>E6SJB4</accession>
<feature type="region of interest" description="Disordered" evidence="2">
    <location>
        <begin position="115"/>
        <end position="167"/>
    </location>
</feature>
<comment type="similarity">
    <text evidence="1">Belongs to the asp23 family.</text>
</comment>
<gene>
    <name evidence="3" type="ordered locus">Tmar_0928</name>
</gene>
<dbReference type="Proteomes" id="UP000008915">
    <property type="component" value="Chromosome"/>
</dbReference>
<evidence type="ECO:0000256" key="1">
    <source>
        <dbReference type="ARBA" id="ARBA00005721"/>
    </source>
</evidence>
<keyword evidence="4" id="KW-1185">Reference proteome</keyword>
<reference evidence="3 4" key="1">
    <citation type="journal article" date="2010" name="Stand. Genomic Sci.">
        <title>Complete genome sequence of Thermaerobacter marianensis type strain (7p75a).</title>
        <authorList>
            <person name="Han C."/>
            <person name="Gu W."/>
            <person name="Zhang X."/>
            <person name="Lapidus A."/>
            <person name="Nolan M."/>
            <person name="Copeland A."/>
            <person name="Lucas S."/>
            <person name="Del Rio T.G."/>
            <person name="Tice H."/>
            <person name="Cheng J.F."/>
            <person name="Tapia R."/>
            <person name="Goodwin L."/>
            <person name="Pitluck S."/>
            <person name="Pagani I."/>
            <person name="Ivanova N."/>
            <person name="Mavromatis K."/>
            <person name="Mikhailova N."/>
            <person name="Pati A."/>
            <person name="Chen A."/>
            <person name="Palaniappan K."/>
            <person name="Land M."/>
            <person name="Hauser L."/>
            <person name="Chang Y.J."/>
            <person name="Jeffries C.D."/>
            <person name="Schneider S."/>
            <person name="Rohde M."/>
            <person name="Goker M."/>
            <person name="Pukall R."/>
            <person name="Woyke T."/>
            <person name="Bristow J."/>
            <person name="Eisen J.A."/>
            <person name="Markowitz V."/>
            <person name="Hugenholtz P."/>
            <person name="Kyrpides N.C."/>
            <person name="Klenk H.P."/>
            <person name="Detter J.C."/>
        </authorList>
    </citation>
    <scope>NUCLEOTIDE SEQUENCE [LARGE SCALE GENOMIC DNA]</scope>
    <source>
        <strain evidence="4">ATCC 700841 / DSM 12885 / JCM 10246 / 7p75a</strain>
    </source>
</reference>
<dbReference type="RefSeq" id="WP_013495347.1">
    <property type="nucleotide sequence ID" value="NC_014831.1"/>
</dbReference>
<dbReference type="HOGENOM" id="CLU_113198_2_2_9"/>
<dbReference type="AlphaFoldDB" id="E6SJB4"/>
<evidence type="ECO:0008006" key="5">
    <source>
        <dbReference type="Google" id="ProtNLM"/>
    </source>
</evidence>